<dbReference type="RefSeq" id="WP_062076250.1">
    <property type="nucleotide sequence ID" value="NZ_BBRC01000023.1"/>
</dbReference>
<dbReference type="EC" id="1.1.1.17" evidence="6"/>
<dbReference type="InterPro" id="IPR013131">
    <property type="entry name" value="Mannitol_DH_N"/>
</dbReference>
<evidence type="ECO:0000256" key="2">
    <source>
        <dbReference type="ARBA" id="ARBA00023027"/>
    </source>
</evidence>
<reference evidence="6 7" key="1">
    <citation type="submission" date="2020-07" db="EMBL/GenBank/DDBJ databases">
        <title>Sequencing the genomes of 1000 actinobacteria strains.</title>
        <authorList>
            <person name="Klenk H.-P."/>
        </authorList>
    </citation>
    <scope>NUCLEOTIDE SEQUENCE [LARGE SCALE GENOMIC DNA]</scope>
    <source>
        <strain evidence="6 7">DSM 19970</strain>
    </source>
</reference>
<dbReference type="Pfam" id="PF01232">
    <property type="entry name" value="Mannitol_dh"/>
    <property type="match status" value="1"/>
</dbReference>
<dbReference type="Pfam" id="PF08125">
    <property type="entry name" value="Mannitol_dh_C"/>
    <property type="match status" value="1"/>
</dbReference>
<dbReference type="PANTHER" id="PTHR30524:SF0">
    <property type="entry name" value="ALTRONATE OXIDOREDUCTASE-RELATED"/>
    <property type="match status" value="1"/>
</dbReference>
<dbReference type="InterPro" id="IPR036291">
    <property type="entry name" value="NAD(P)-bd_dom_sf"/>
</dbReference>
<evidence type="ECO:0000259" key="5">
    <source>
        <dbReference type="Pfam" id="PF08125"/>
    </source>
</evidence>
<comment type="catalytic activity">
    <reaction evidence="3">
        <text>D-mannitol 1-phosphate + NAD(+) = beta-D-fructose 6-phosphate + NADH + H(+)</text>
        <dbReference type="Rhea" id="RHEA:19661"/>
        <dbReference type="ChEBI" id="CHEBI:15378"/>
        <dbReference type="ChEBI" id="CHEBI:57540"/>
        <dbReference type="ChEBI" id="CHEBI:57634"/>
        <dbReference type="ChEBI" id="CHEBI:57945"/>
        <dbReference type="ChEBI" id="CHEBI:61381"/>
        <dbReference type="EC" id="1.1.1.17"/>
    </reaction>
</comment>
<dbReference type="Proteomes" id="UP000547973">
    <property type="component" value="Unassembled WGS sequence"/>
</dbReference>
<feature type="domain" description="Mannitol dehydrogenase N-terminal" evidence="4">
    <location>
        <begin position="5"/>
        <end position="201"/>
    </location>
</feature>
<dbReference type="AlphaFoldDB" id="A0A7Y9Z8E3"/>
<dbReference type="InterPro" id="IPR013328">
    <property type="entry name" value="6PGD_dom2"/>
</dbReference>
<dbReference type="GO" id="GO:0005829">
    <property type="term" value="C:cytosol"/>
    <property type="evidence" value="ECO:0007669"/>
    <property type="project" value="TreeGrafter"/>
</dbReference>
<dbReference type="EMBL" id="JACBZO010000001">
    <property type="protein sequence ID" value="NYI40506.1"/>
    <property type="molecule type" value="Genomic_DNA"/>
</dbReference>
<keyword evidence="7" id="KW-1185">Reference proteome</keyword>
<proteinExistence type="predicted"/>
<sequence length="391" mass="41709">MAEQRAVVYGAGKISRGFLGNLLADAGFAMTFVDVDARIVGLLADRKQYHIHILGAPEKDSLVTNVTAVTADDAATRTLLVEAAVAFVSVGGANLASVAKTIAPALCNRFVSTREPLNIVVCENWRAAAATLRDAIALELADDDRRIFDEVIGIAESTILRSGIAGTKKQLEADPLAVQAQDYWDLPVDGDALVGGLPEIPGVSPIAGFSTALERKMYTYNCGNALISYLGWLRGHELLSQAANDAVLADLIDEVYKETCETMVKRHGYDRDDQRDYAMRSLAKFRDETIVDPLYRQTADPIRKLGREDRLVGAGLAALDEGVSADAIAVGIAAALRHRNPADPSAVRLAELIDERGEGGALASITGLAEDHPLVVLALAKLPEVDALAKA</sequence>
<dbReference type="SUPFAM" id="SSF48179">
    <property type="entry name" value="6-phosphogluconate dehydrogenase C-terminal domain-like"/>
    <property type="match status" value="1"/>
</dbReference>
<evidence type="ECO:0000313" key="7">
    <source>
        <dbReference type="Proteomes" id="UP000547973"/>
    </source>
</evidence>
<keyword evidence="1 6" id="KW-0560">Oxidoreductase</keyword>
<evidence type="ECO:0000256" key="1">
    <source>
        <dbReference type="ARBA" id="ARBA00023002"/>
    </source>
</evidence>
<name>A0A7Y9Z8E3_9MICO</name>
<accession>A0A7Y9Z8E3</accession>
<evidence type="ECO:0000259" key="4">
    <source>
        <dbReference type="Pfam" id="PF01232"/>
    </source>
</evidence>
<dbReference type="PANTHER" id="PTHR30524">
    <property type="entry name" value="MANNITOL-1-PHOSPHATE 5-DEHYDROGENASE"/>
    <property type="match status" value="1"/>
</dbReference>
<comment type="caution">
    <text evidence="6">The sequence shown here is derived from an EMBL/GenBank/DDBJ whole genome shotgun (WGS) entry which is preliminary data.</text>
</comment>
<gene>
    <name evidence="6" type="ORF">BKA03_000625</name>
</gene>
<dbReference type="InterPro" id="IPR008927">
    <property type="entry name" value="6-PGluconate_DH-like_C_sf"/>
</dbReference>
<evidence type="ECO:0000256" key="3">
    <source>
        <dbReference type="ARBA" id="ARBA00048615"/>
    </source>
</evidence>
<feature type="domain" description="Mannitol dehydrogenase C-terminal" evidence="5">
    <location>
        <begin position="214"/>
        <end position="349"/>
    </location>
</feature>
<evidence type="ECO:0000313" key="6">
    <source>
        <dbReference type="EMBL" id="NYI40506.1"/>
    </source>
</evidence>
<dbReference type="InterPro" id="IPR013118">
    <property type="entry name" value="Mannitol_DH_C"/>
</dbReference>
<dbReference type="Gene3D" id="1.10.1040.10">
    <property type="entry name" value="N-(1-d-carboxylethyl)-l-norvaline Dehydrogenase, domain 2"/>
    <property type="match status" value="1"/>
</dbReference>
<protein>
    <submittedName>
        <fullName evidence="6">Mannitol-1-phosphate 5-dehydrogenase</fullName>
        <ecNumber evidence="6">1.1.1.17</ecNumber>
    </submittedName>
</protein>
<organism evidence="6 7">
    <name type="scientific">Demequina lutea</name>
    <dbReference type="NCBI Taxonomy" id="431489"/>
    <lineage>
        <taxon>Bacteria</taxon>
        <taxon>Bacillati</taxon>
        <taxon>Actinomycetota</taxon>
        <taxon>Actinomycetes</taxon>
        <taxon>Micrococcales</taxon>
        <taxon>Demequinaceae</taxon>
        <taxon>Demequina</taxon>
    </lineage>
</organism>
<keyword evidence="2" id="KW-0520">NAD</keyword>
<dbReference type="Gene3D" id="3.40.50.720">
    <property type="entry name" value="NAD(P)-binding Rossmann-like Domain"/>
    <property type="match status" value="1"/>
</dbReference>
<dbReference type="GO" id="GO:0008926">
    <property type="term" value="F:mannitol-1-phosphate 5-dehydrogenase activity"/>
    <property type="evidence" value="ECO:0007669"/>
    <property type="project" value="UniProtKB-EC"/>
</dbReference>
<dbReference type="SUPFAM" id="SSF51735">
    <property type="entry name" value="NAD(P)-binding Rossmann-fold domains"/>
    <property type="match status" value="1"/>
</dbReference>
<dbReference type="GO" id="GO:0019592">
    <property type="term" value="P:mannitol catabolic process"/>
    <property type="evidence" value="ECO:0007669"/>
    <property type="project" value="TreeGrafter"/>
</dbReference>